<dbReference type="PATRIC" id="fig|2746.7.peg.4641"/>
<comment type="caution">
    <text evidence="1">The sequence shown here is derived from an EMBL/GenBank/DDBJ whole genome shotgun (WGS) entry which is preliminary data.</text>
</comment>
<evidence type="ECO:0000313" key="2">
    <source>
        <dbReference type="Proteomes" id="UP000092504"/>
    </source>
</evidence>
<gene>
    <name evidence="1" type="ORF">A8U91_04506</name>
</gene>
<reference evidence="1 2" key="1">
    <citation type="submission" date="2016-06" db="EMBL/GenBank/DDBJ databases">
        <title>Genome sequence of halotolerant plant growth promoting strain of Halomonas elongata HEK1 isolated from salterns of Rann of Kutch, Gujarat, India.</title>
        <authorList>
            <person name="Gaba S."/>
            <person name="Singh R.N."/>
            <person name="Abrol S."/>
            <person name="Kaushik R."/>
            <person name="Saxena A.K."/>
        </authorList>
    </citation>
    <scope>NUCLEOTIDE SEQUENCE [LARGE SCALE GENOMIC DNA]</scope>
    <source>
        <strain evidence="1 2">HEK1</strain>
    </source>
</reference>
<dbReference type="Proteomes" id="UP000092504">
    <property type="component" value="Unassembled WGS sequence"/>
</dbReference>
<sequence>MLEERRAGLEVYIDLAMAVIEEQAERAEAGEISTEQAKQRAAEIIKG</sequence>
<accession>A0A1B8NZQ1</accession>
<protein>
    <submittedName>
        <fullName evidence="1">Uncharacterized protein</fullName>
    </submittedName>
</protein>
<dbReference type="GO" id="GO:0005886">
    <property type="term" value="C:plasma membrane"/>
    <property type="evidence" value="ECO:0007669"/>
    <property type="project" value="UniProtKB-SubCell"/>
</dbReference>
<dbReference type="EMBL" id="MAJD01000002">
    <property type="protein sequence ID" value="OBX35433.1"/>
    <property type="molecule type" value="Genomic_DNA"/>
</dbReference>
<proteinExistence type="predicted"/>
<organism evidence="1 2">
    <name type="scientific">Halomonas elongata</name>
    <dbReference type="NCBI Taxonomy" id="2746"/>
    <lineage>
        <taxon>Bacteria</taxon>
        <taxon>Pseudomonadati</taxon>
        <taxon>Pseudomonadota</taxon>
        <taxon>Gammaproteobacteria</taxon>
        <taxon>Oceanospirillales</taxon>
        <taxon>Halomonadaceae</taxon>
        <taxon>Halomonas</taxon>
    </lineage>
</organism>
<name>A0A1B8NZQ1_HALEL</name>
<dbReference type="AlphaFoldDB" id="A0A1B8NZQ1"/>
<evidence type="ECO:0000313" key="1">
    <source>
        <dbReference type="EMBL" id="OBX35433.1"/>
    </source>
</evidence>